<dbReference type="EMBL" id="FWXZ01000005">
    <property type="protein sequence ID" value="SMC77111.1"/>
    <property type="molecule type" value="Genomic_DNA"/>
</dbReference>
<comment type="caution">
    <text evidence="1">The sequence shown here is derived from an EMBL/GenBank/DDBJ whole genome shotgun (WGS) entry which is preliminary data.</text>
</comment>
<name>A0AC61PNT9_9FIRM</name>
<evidence type="ECO:0000313" key="2">
    <source>
        <dbReference type="Proteomes" id="UP000192328"/>
    </source>
</evidence>
<organism evidence="1 2">
    <name type="scientific">Aristaeella lactis</name>
    <dbReference type="NCBI Taxonomy" id="3046383"/>
    <lineage>
        <taxon>Bacteria</taxon>
        <taxon>Bacillati</taxon>
        <taxon>Bacillota</taxon>
        <taxon>Clostridia</taxon>
        <taxon>Eubacteriales</taxon>
        <taxon>Aristaeellaceae</taxon>
        <taxon>Aristaeella</taxon>
    </lineage>
</organism>
<evidence type="ECO:0000313" key="1">
    <source>
        <dbReference type="EMBL" id="SMC77111.1"/>
    </source>
</evidence>
<dbReference type="Proteomes" id="UP000192328">
    <property type="component" value="Unassembled WGS sequence"/>
</dbReference>
<sequence length="952" mass="105207">MKKLGLFIAVMVVMLCIAVGACADGLDLDGETFIPDETFRAYLLQFDTDGDHSLNDEEIDAVTCIDVTNLGVKTLGGLYNFTELEELYCSGNQLTALFTGDNRNLKVVSCEDNSLTSLSVTGNYNLEKLNCSGNELTSLDVSSAYPYLKSLECKGNKISELDISECHDLVKVIIKNKQKEYDTYYSWDGGESGCLSVDKTVSLITGVDKGIVLNDTNFPDETFRAYIERYCDNGDAILTPEEVDSVTSIYVNYEDIKSFKGIEFFTSLKELRCMDIDITSLDLRANTNLEELNCYGCPIESLDLGQCTKLRLLNCSRTNISSLDVSKNTLLEKLTCWYLPITSIDLSQNANLQELDCLHNNLRELDLSHNPELTQLDCRENQLTKLDLSNNTKLKTVVCNDNQLTALDISKCADLWGVYCYNNQLTELNTENNGTIFSIWCNGNQLTTLDVSKNPKLAYFNCSENKITVLDISKCPALIKLIVDETRFEDDKTYGWSRYIPEEYFAVDKNVRLIPVAVESVSLNYTKLDMTAGENKQLTETISPFYAGNQNIRWDSDHPEIAIVDSNGKITAVTPGRATITVTTEDSGKTAACVVTVSPNGEGSVPVLGVTLNKAELTLSEGAMETLFATVTPAYATNGKFIWSSNNNSVATVDAGGKVTAVAAGKATITAMSEDGTKTASCTVIVDSGDKVEAFVTRCYSIILGRKPDAAGFADWTTALRNKTKTASEIIYGFVGSNEFKNKNYSCSDVVEILYKAMLGRGSDAKGKEYWVTKLEDGQPVGAAINGFCASNEFQRICREYGITPGSVKVESANETGNGNNGADNPRILTSARRTIKKEKAENFIRRCYARILGREVDQDGLTNWAEILTSGQMTPEQVANSFFSSEEFENRNLDSEEIVKILYRVYMGREADQEDLNTWVEKLNNGTKLQELVKTFSKTKEFKAIISSMID</sequence>
<keyword evidence="2" id="KW-1185">Reference proteome</keyword>
<accession>A0AC61PNT9</accession>
<reference evidence="1" key="1">
    <citation type="submission" date="2017-04" db="EMBL/GenBank/DDBJ databases">
        <authorList>
            <person name="Varghese N."/>
            <person name="Submissions S."/>
        </authorList>
    </citation>
    <scope>NUCLEOTIDE SEQUENCE</scope>
    <source>
        <strain evidence="1">WTE2008</strain>
    </source>
</reference>
<protein>
    <submittedName>
        <fullName evidence="1">Uncharacterized protein</fullName>
    </submittedName>
</protein>
<proteinExistence type="predicted"/>
<gene>
    <name evidence="1" type="ORF">SAMN06297397_2430</name>
</gene>